<dbReference type="Gene3D" id="3.90.550.10">
    <property type="entry name" value="Spore Coat Polysaccharide Biosynthesis Protein SpsA, Chain A"/>
    <property type="match status" value="1"/>
</dbReference>
<dbReference type="Proteomes" id="UP000229757">
    <property type="component" value="Chromosome"/>
</dbReference>
<dbReference type="GO" id="GO:0016740">
    <property type="term" value="F:transferase activity"/>
    <property type="evidence" value="ECO:0007669"/>
    <property type="project" value="UniProtKB-KW"/>
</dbReference>
<reference evidence="2 3" key="1">
    <citation type="journal article" date="2017" name="Environ. Microbiol.">
        <title>Genomic and physiological analyses of 'Reinekea forsetii' reveal a versatile opportunistic lifestyle during spring algae blooms.</title>
        <authorList>
            <person name="Avci B."/>
            <person name="Hahnke R.L."/>
            <person name="Chafee M."/>
            <person name="Fischer T."/>
            <person name="Gruber-Vodicka H."/>
            <person name="Tegetmeyer H.E."/>
            <person name="Harder J."/>
            <person name="Fuchs B.M."/>
            <person name="Amann R.I."/>
            <person name="Teeling H."/>
        </authorList>
    </citation>
    <scope>NUCLEOTIDE SEQUENCE [LARGE SCALE GENOMIC DNA]</scope>
    <source>
        <strain evidence="2 3">Hel1_31_D35</strain>
    </source>
</reference>
<protein>
    <submittedName>
        <fullName evidence="2">Putative glycosyltransferase, GT0 family</fullName>
    </submittedName>
</protein>
<evidence type="ECO:0000313" key="3">
    <source>
        <dbReference type="Proteomes" id="UP000229757"/>
    </source>
</evidence>
<dbReference type="SUPFAM" id="SSF53448">
    <property type="entry name" value="Nucleotide-diphospho-sugar transferases"/>
    <property type="match status" value="1"/>
</dbReference>
<dbReference type="EMBL" id="CP011797">
    <property type="protein sequence ID" value="ATX76634.1"/>
    <property type="molecule type" value="Genomic_DNA"/>
</dbReference>
<gene>
    <name evidence="2" type="ORF">REIFOR_01488</name>
</gene>
<dbReference type="KEGG" id="rfo:REIFOR_01488"/>
<keyword evidence="3" id="KW-1185">Reference proteome</keyword>
<dbReference type="CDD" id="cd00761">
    <property type="entry name" value="Glyco_tranf_GTA_type"/>
    <property type="match status" value="1"/>
</dbReference>
<evidence type="ECO:0000259" key="1">
    <source>
        <dbReference type="Pfam" id="PF00535"/>
    </source>
</evidence>
<proteinExistence type="predicted"/>
<evidence type="ECO:0000313" key="2">
    <source>
        <dbReference type="EMBL" id="ATX76634.1"/>
    </source>
</evidence>
<keyword evidence="2" id="KW-0808">Transferase</keyword>
<dbReference type="InterPro" id="IPR001173">
    <property type="entry name" value="Glyco_trans_2-like"/>
</dbReference>
<name>A0A2K8KTK5_9GAMM</name>
<accession>A0A2K8KTK5</accession>
<feature type="domain" description="Glycosyltransferase 2-like" evidence="1">
    <location>
        <begin position="62"/>
        <end position="189"/>
    </location>
</feature>
<sequence>MSALYNRPLINASLNKMKLKEYPKSLFTALRLALTPKKSLGKNSRPAEVPVIVTFTSIPSRLHVLSTTVRSLLNQSIQPERIILWLNDDLKGELPRSLTRLVGDRFSIEFRDGHSSHRKLTFALTEYPNHILVTCDDDLMYTTDWLERLLTEHTQHPRDIIAHECRTITYEQNGDAQAYKYWRAEPPGGSQPDTLAIGYGGTLYPANSLHPDALNKDLYMQLTPKADDLWFKAMAVRNNTQVRRSEHSRPRPIPIARSQTMALGHTNIKEDGNRSQWQALLDHFPLR</sequence>
<dbReference type="Pfam" id="PF00535">
    <property type="entry name" value="Glycos_transf_2"/>
    <property type="match status" value="1"/>
</dbReference>
<organism evidence="2 3">
    <name type="scientific">Reinekea forsetii</name>
    <dbReference type="NCBI Taxonomy" id="1336806"/>
    <lineage>
        <taxon>Bacteria</taxon>
        <taxon>Pseudomonadati</taxon>
        <taxon>Pseudomonadota</taxon>
        <taxon>Gammaproteobacteria</taxon>
        <taxon>Oceanospirillales</taxon>
        <taxon>Saccharospirillaceae</taxon>
        <taxon>Reinekea</taxon>
    </lineage>
</organism>
<dbReference type="AlphaFoldDB" id="A0A2K8KTK5"/>
<dbReference type="InterPro" id="IPR029044">
    <property type="entry name" value="Nucleotide-diphossugar_trans"/>
</dbReference>